<protein>
    <recommendedName>
        <fullName evidence="3">Phage tail protein</fullName>
    </recommendedName>
</protein>
<comment type="caution">
    <text evidence="1">The sequence shown here is derived from an EMBL/GenBank/DDBJ whole genome shotgun (WGS) entry which is preliminary data.</text>
</comment>
<evidence type="ECO:0000313" key="1">
    <source>
        <dbReference type="EMBL" id="MFC7603661.1"/>
    </source>
</evidence>
<proteinExistence type="predicted"/>
<accession>A0ABW2T7A2</accession>
<organism evidence="1 2">
    <name type="scientific">Streptosporangium amethystogenes subsp. fukuiense</name>
    <dbReference type="NCBI Taxonomy" id="698418"/>
    <lineage>
        <taxon>Bacteria</taxon>
        <taxon>Bacillati</taxon>
        <taxon>Actinomycetota</taxon>
        <taxon>Actinomycetes</taxon>
        <taxon>Streptosporangiales</taxon>
        <taxon>Streptosporangiaceae</taxon>
        <taxon>Streptosporangium</taxon>
    </lineage>
</organism>
<reference evidence="2" key="1">
    <citation type="journal article" date="2019" name="Int. J. Syst. Evol. Microbiol.">
        <title>The Global Catalogue of Microorganisms (GCM) 10K type strain sequencing project: providing services to taxonomists for standard genome sequencing and annotation.</title>
        <authorList>
            <consortium name="The Broad Institute Genomics Platform"/>
            <consortium name="The Broad Institute Genome Sequencing Center for Infectious Disease"/>
            <person name="Wu L."/>
            <person name="Ma J."/>
        </authorList>
    </citation>
    <scope>NUCLEOTIDE SEQUENCE [LARGE SCALE GENOMIC DNA]</scope>
    <source>
        <strain evidence="2">JCM 10083</strain>
    </source>
</reference>
<keyword evidence="2" id="KW-1185">Reference proteome</keyword>
<evidence type="ECO:0008006" key="3">
    <source>
        <dbReference type="Google" id="ProtNLM"/>
    </source>
</evidence>
<dbReference type="Proteomes" id="UP001596514">
    <property type="component" value="Unassembled WGS sequence"/>
</dbReference>
<gene>
    <name evidence="1" type="ORF">ACFQVD_26460</name>
</gene>
<name>A0ABW2T7A2_9ACTN</name>
<sequence>MAKRLTDGNTKATFVPAIASITAPSAATELTAAGIVALENTVTDDGLDISFDEGTVEGNVLASTQDFESPGRSKAQIELTYYRDSSGASDRMWSVMTRGTAGYLVVRRGVAAATPYASGQKVEVYEVTCGERKPLAPERESYEKVQLKLYASGTYSIESTVAA</sequence>
<dbReference type="InterPro" id="IPR058009">
    <property type="entry name" value="TTP_Phage_16"/>
</dbReference>
<dbReference type="EMBL" id="JBHTEE010000001">
    <property type="protein sequence ID" value="MFC7603661.1"/>
    <property type="molecule type" value="Genomic_DNA"/>
</dbReference>
<dbReference type="RefSeq" id="WP_343982048.1">
    <property type="nucleotide sequence ID" value="NZ_BAAAGK010000233.1"/>
</dbReference>
<evidence type="ECO:0000313" key="2">
    <source>
        <dbReference type="Proteomes" id="UP001596514"/>
    </source>
</evidence>
<dbReference type="Pfam" id="PF25595">
    <property type="entry name" value="Phage_TTP_16"/>
    <property type="match status" value="1"/>
</dbReference>